<evidence type="ECO:0000313" key="3">
    <source>
        <dbReference type="Proteomes" id="UP000566819"/>
    </source>
</evidence>
<keyword evidence="3" id="KW-1185">Reference proteome</keyword>
<evidence type="ECO:0000256" key="1">
    <source>
        <dbReference type="SAM" id="MobiDB-lite"/>
    </source>
</evidence>
<reference evidence="2 3" key="1">
    <citation type="submission" date="2020-03" db="EMBL/GenBank/DDBJ databases">
        <title>Draft Genome Sequence of Cudoniella acicularis.</title>
        <authorList>
            <person name="Buettner E."/>
            <person name="Kellner H."/>
        </authorList>
    </citation>
    <scope>NUCLEOTIDE SEQUENCE [LARGE SCALE GENOMIC DNA]</scope>
    <source>
        <strain evidence="2 3">DSM 108380</strain>
    </source>
</reference>
<feature type="region of interest" description="Disordered" evidence="1">
    <location>
        <begin position="302"/>
        <end position="329"/>
    </location>
</feature>
<proteinExistence type="predicted"/>
<organism evidence="2 3">
    <name type="scientific">Cudoniella acicularis</name>
    <dbReference type="NCBI Taxonomy" id="354080"/>
    <lineage>
        <taxon>Eukaryota</taxon>
        <taxon>Fungi</taxon>
        <taxon>Dikarya</taxon>
        <taxon>Ascomycota</taxon>
        <taxon>Pezizomycotina</taxon>
        <taxon>Leotiomycetes</taxon>
        <taxon>Helotiales</taxon>
        <taxon>Tricladiaceae</taxon>
        <taxon>Cudoniella</taxon>
    </lineage>
</organism>
<dbReference type="Proteomes" id="UP000566819">
    <property type="component" value="Unassembled WGS sequence"/>
</dbReference>
<evidence type="ECO:0000313" key="2">
    <source>
        <dbReference type="EMBL" id="KAF4631362.1"/>
    </source>
</evidence>
<feature type="compositionally biased region" description="Polar residues" evidence="1">
    <location>
        <begin position="317"/>
        <end position="329"/>
    </location>
</feature>
<dbReference type="AlphaFoldDB" id="A0A8H4W2J3"/>
<dbReference type="OrthoDB" id="3643156at2759"/>
<sequence length="329" mass="36385">MVFGLTKDTKCMTVEANQEYKDLMLYLSDLSSKKSCTKTTWQVWHCHYLSILRRMNKLRGLPSTKTVGTLATLIIQLSLTIENQLGPGSKRAALPTTPPLPGLTTEDVEDAMEFAGLSTIATHKHIGIDVWETSAAFAATGQGLCKNYTNCDACEQEEADMPFERVLAVSFSRRAFSAAYTSMQSAYMSWHNKDVLSFSLGLENLPQNKEEQVAFWGKIRDGIVDVGRVSPRPLTRLLLLGDEAHDARFLEVMRDALGVLIPEFPGSRFGFLETGMFLDPLYVTARGAAEFAKRAQEAPASCREPSRCQELRGPVSGSGQKSWGSNEEL</sequence>
<name>A0A8H4W2J3_9HELO</name>
<accession>A0A8H4W2J3</accession>
<protein>
    <submittedName>
        <fullName evidence="2">Uncharacterized protein</fullName>
    </submittedName>
</protein>
<dbReference type="EMBL" id="JAAMPI010000452">
    <property type="protein sequence ID" value="KAF4631362.1"/>
    <property type="molecule type" value="Genomic_DNA"/>
</dbReference>
<comment type="caution">
    <text evidence="2">The sequence shown here is derived from an EMBL/GenBank/DDBJ whole genome shotgun (WGS) entry which is preliminary data.</text>
</comment>
<gene>
    <name evidence="2" type="ORF">G7Y89_g6777</name>
</gene>